<name>A0A6I4TCH0_9SPHN</name>
<dbReference type="CDD" id="cd14789">
    <property type="entry name" value="Tiki"/>
    <property type="match status" value="1"/>
</dbReference>
<keyword evidence="3" id="KW-1185">Reference proteome</keyword>
<feature type="signal peptide" evidence="1">
    <location>
        <begin position="1"/>
        <end position="23"/>
    </location>
</feature>
<dbReference type="Proteomes" id="UP000439522">
    <property type="component" value="Unassembled WGS sequence"/>
</dbReference>
<dbReference type="InterPro" id="IPR002816">
    <property type="entry name" value="TraB/PrgY/GumN_fam"/>
</dbReference>
<dbReference type="OrthoDB" id="9806326at2"/>
<dbReference type="Pfam" id="PF01963">
    <property type="entry name" value="TraB_PrgY_gumN"/>
    <property type="match status" value="1"/>
</dbReference>
<evidence type="ECO:0000256" key="1">
    <source>
        <dbReference type="SAM" id="SignalP"/>
    </source>
</evidence>
<dbReference type="PANTHER" id="PTHR40590">
    <property type="entry name" value="CYTOPLASMIC PROTEIN-RELATED"/>
    <property type="match status" value="1"/>
</dbReference>
<evidence type="ECO:0000313" key="3">
    <source>
        <dbReference type="Proteomes" id="UP000439522"/>
    </source>
</evidence>
<protein>
    <submittedName>
        <fullName evidence="2">TraB/GumN family protein</fullName>
    </submittedName>
</protein>
<dbReference type="RefSeq" id="WP_160609652.1">
    <property type="nucleotide sequence ID" value="NZ_WTZA01000001.1"/>
</dbReference>
<accession>A0A6I4TCH0</accession>
<dbReference type="InterPro" id="IPR047111">
    <property type="entry name" value="YbaP-like"/>
</dbReference>
<dbReference type="AlphaFoldDB" id="A0A6I4TCH0"/>
<reference evidence="2 3" key="1">
    <citation type="submission" date="2019-12" db="EMBL/GenBank/DDBJ databases">
        <title>Genomic-based taxomic classification of the family Erythrobacteraceae.</title>
        <authorList>
            <person name="Xu L."/>
        </authorList>
    </citation>
    <scope>NUCLEOTIDE SEQUENCE [LARGE SCALE GENOMIC DNA]</scope>
    <source>
        <strain evidence="2 3">100921-2</strain>
    </source>
</reference>
<gene>
    <name evidence="2" type="ORF">GRI40_01200</name>
</gene>
<dbReference type="PANTHER" id="PTHR40590:SF1">
    <property type="entry name" value="CYTOPLASMIC PROTEIN"/>
    <property type="match status" value="1"/>
</dbReference>
<organism evidence="2 3">
    <name type="scientific">Tsuneonella aeria</name>
    <dbReference type="NCBI Taxonomy" id="1837929"/>
    <lineage>
        <taxon>Bacteria</taxon>
        <taxon>Pseudomonadati</taxon>
        <taxon>Pseudomonadota</taxon>
        <taxon>Alphaproteobacteria</taxon>
        <taxon>Sphingomonadales</taxon>
        <taxon>Erythrobacteraceae</taxon>
        <taxon>Tsuneonella</taxon>
    </lineage>
</organism>
<feature type="chain" id="PRO_5026256366" evidence="1">
    <location>
        <begin position="24"/>
        <end position="307"/>
    </location>
</feature>
<dbReference type="EMBL" id="WTZA01000001">
    <property type="protein sequence ID" value="MXO73840.1"/>
    <property type="molecule type" value="Genomic_DNA"/>
</dbReference>
<keyword evidence="1" id="KW-0732">Signal</keyword>
<sequence length="307" mass="33257">MLKTRLLRTLASALGLLFLPGCAATQDAARLAAAAPVAAPAGPALWKVADEDTTIYLFGTVHVLPKDTQWYDARIARALESSGSIVTELPPAALSDPKMQQVMMSYAMLPADKNLRALLTPEQKATYEAALTKLKVPVEAFDRFDPWFAGMTLSMLPLIQTGWNPESGVEKVLEGKAGTNVERGAVETVEMQMKLFDELPQDAQVAFLMAAAENLDKVVPQLQAMVDAWSVGDADKLAALMNEQLQDDPALADRLLYARNRNWAEWIDQRLDQPGTVFMAVGAGHLAGAESVQAALGKRGIQSVRVQ</sequence>
<proteinExistence type="predicted"/>
<evidence type="ECO:0000313" key="2">
    <source>
        <dbReference type="EMBL" id="MXO73840.1"/>
    </source>
</evidence>
<comment type="caution">
    <text evidence="2">The sequence shown here is derived from an EMBL/GenBank/DDBJ whole genome shotgun (WGS) entry which is preliminary data.</text>
</comment>